<organism evidence="2 3">
    <name type="scientific">Phytophthora lilii</name>
    <dbReference type="NCBI Taxonomy" id="2077276"/>
    <lineage>
        <taxon>Eukaryota</taxon>
        <taxon>Sar</taxon>
        <taxon>Stramenopiles</taxon>
        <taxon>Oomycota</taxon>
        <taxon>Peronosporomycetes</taxon>
        <taxon>Peronosporales</taxon>
        <taxon>Peronosporaceae</taxon>
        <taxon>Phytophthora</taxon>
    </lineage>
</organism>
<sequence>MPSGSEHSQDAKENLEHGSKPVEGMNHREEGANRREEGNDVSAGVPDRNLLNLVVVHDIDPRQDGPDHRRLVALLVHVLQRAVEHGRPEARDHDANELQMEAGLEAHLDAAIKSVESQQHEKRVADGVPELGDPTGAERMLPWSIVAAMAESDDFLGLWRKREWLRVRYGGEDRRFNLVVARRSLQEAVSDGFSLEESMPADANRGGDSETGACRHDQRARQACRSGDLQLLGLRGAGRTVILDNDGLDAQARVVNAHLLLELLHANVLHEDRAVVGRDAHENVPPASNNSNGQVSKATVLFPEAAVVDKQRTRRGLAGSLAVREACGSSVHAQSRTREHGEDAEEELEDRREAVDGVNDCENSANRRQEGDHVALGVLHRQLLDLVVVHDVDPHEDGPDHRRLITLLVHVLQRSVEHGRPEARDHDANKLQVETRLEAQLDGAVQAVESQQHEKRVADGVPELGDVVAVLVVELAPVDGGGGRPPEAHGRRRVGRAHAGVLDDGHAGRLCSAGPKRKWNGRPAPASVLTVVCTWRNHGRRLHRRPKRHAAADLGQDGDGCSVDGVDLKGCDDNRLLKRRPALKRHSSVGWLVGKCTFVFGTRYQQAP</sequence>
<evidence type="ECO:0000256" key="1">
    <source>
        <dbReference type="SAM" id="MobiDB-lite"/>
    </source>
</evidence>
<dbReference type="AlphaFoldDB" id="A0A9W7DC55"/>
<reference evidence="2" key="1">
    <citation type="submission" date="2023-04" db="EMBL/GenBank/DDBJ databases">
        <title>Phytophthora lilii NBRC 32176.</title>
        <authorList>
            <person name="Ichikawa N."/>
            <person name="Sato H."/>
            <person name="Tonouchi N."/>
        </authorList>
    </citation>
    <scope>NUCLEOTIDE SEQUENCE</scope>
    <source>
        <strain evidence="2">NBRC 32176</strain>
    </source>
</reference>
<gene>
    <name evidence="2" type="ORF">Plil01_001739600</name>
</gene>
<feature type="compositionally biased region" description="Basic and acidic residues" evidence="1">
    <location>
        <begin position="205"/>
        <end position="218"/>
    </location>
</feature>
<name>A0A9W7DC55_9STRA</name>
<feature type="compositionally biased region" description="Basic and acidic residues" evidence="1">
    <location>
        <begin position="7"/>
        <end position="38"/>
    </location>
</feature>
<dbReference type="Proteomes" id="UP001165083">
    <property type="component" value="Unassembled WGS sequence"/>
</dbReference>
<feature type="region of interest" description="Disordered" evidence="1">
    <location>
        <begin position="331"/>
        <end position="354"/>
    </location>
</feature>
<proteinExistence type="predicted"/>
<evidence type="ECO:0000313" key="3">
    <source>
        <dbReference type="Proteomes" id="UP001165083"/>
    </source>
</evidence>
<keyword evidence="3" id="KW-1185">Reference proteome</keyword>
<evidence type="ECO:0000313" key="2">
    <source>
        <dbReference type="EMBL" id="GMF64613.1"/>
    </source>
</evidence>
<protein>
    <submittedName>
        <fullName evidence="2">Unnamed protein product</fullName>
    </submittedName>
</protein>
<feature type="region of interest" description="Disordered" evidence="1">
    <location>
        <begin position="197"/>
        <end position="218"/>
    </location>
</feature>
<feature type="region of interest" description="Disordered" evidence="1">
    <location>
        <begin position="1"/>
        <end position="44"/>
    </location>
</feature>
<comment type="caution">
    <text evidence="2">The sequence shown here is derived from an EMBL/GenBank/DDBJ whole genome shotgun (WGS) entry which is preliminary data.</text>
</comment>
<dbReference type="EMBL" id="BSXW01012425">
    <property type="protein sequence ID" value="GMF64613.1"/>
    <property type="molecule type" value="Genomic_DNA"/>
</dbReference>
<dbReference type="OrthoDB" id="10654192at2759"/>
<accession>A0A9W7DC55</accession>